<reference evidence="1 2" key="1">
    <citation type="journal article" date="2016" name="Mol. Biol. Evol.">
        <title>Comparative Genomics of Early-Diverging Mushroom-Forming Fungi Provides Insights into the Origins of Lignocellulose Decay Capabilities.</title>
        <authorList>
            <person name="Nagy L.G."/>
            <person name="Riley R."/>
            <person name="Tritt A."/>
            <person name="Adam C."/>
            <person name="Daum C."/>
            <person name="Floudas D."/>
            <person name="Sun H."/>
            <person name="Yadav J.S."/>
            <person name="Pangilinan J."/>
            <person name="Larsson K.H."/>
            <person name="Matsuura K."/>
            <person name="Barry K."/>
            <person name="Labutti K."/>
            <person name="Kuo R."/>
            <person name="Ohm R.A."/>
            <person name="Bhattacharya S.S."/>
            <person name="Shirouzu T."/>
            <person name="Yoshinaga Y."/>
            <person name="Martin F.M."/>
            <person name="Grigoriev I.V."/>
            <person name="Hibbett D.S."/>
        </authorList>
    </citation>
    <scope>NUCLEOTIDE SEQUENCE [LARGE SCALE GENOMIC DNA]</scope>
    <source>
        <strain evidence="1 2">HHB12029</strain>
    </source>
</reference>
<evidence type="ECO:0000313" key="1">
    <source>
        <dbReference type="EMBL" id="KZV84485.1"/>
    </source>
</evidence>
<dbReference type="AlphaFoldDB" id="A0A165DGH2"/>
<sequence>MASSLPPTAIPLVSGGGDGDYTQLPATVSNVEWREGYAIGAGINIVTGDLARSPFTAVGEQQPSPMVAYNDSYIISKTSVDSCKELFSAMAGCEDFNLAPLNFSVSLLGRAVESVRDSMSSLTCVVSWRNVATDSHYDHSGFVLSNDARMLAQTNPGAFRATYGDYYIASVKEESTFLAIVALKELRKSERQELALKLDGGLKGLKAGFAREADTWVSQTSAAVRIRTYMSGLPRAAHNDSQAPSLEPTTFAGVSELLQWFQGVAQGAPRFAHLRAYHSLPGVDTIPDRLGISLAAFWSIREIRQLLLGCTTLANSLPEPYSSTGNESLHDQFKKLELDVRNAQAELPTNAQKRQKLHERLKLVRAQLEEVHAVYAVFRTVLQHREDEPKPRQDAPRLKWSYGLTTNFEHPHVQVHAGPSVEIRPGRHWPLRNDNAHKKINVEKGSHIVGWEVVPAVGGKGSWRKMSASVILAREAIITCRSDLLESSIWTFKTYVVSGNKFFDNFYLHADKSSEVTS</sequence>
<keyword evidence="2" id="KW-1185">Reference proteome</keyword>
<name>A0A165DGH2_EXIGL</name>
<dbReference type="EMBL" id="KV426222">
    <property type="protein sequence ID" value="KZV84485.1"/>
    <property type="molecule type" value="Genomic_DNA"/>
</dbReference>
<protein>
    <submittedName>
        <fullName evidence="1">Uncharacterized protein</fullName>
    </submittedName>
</protein>
<dbReference type="Proteomes" id="UP000077266">
    <property type="component" value="Unassembled WGS sequence"/>
</dbReference>
<proteinExistence type="predicted"/>
<dbReference type="OrthoDB" id="3331800at2759"/>
<organism evidence="1 2">
    <name type="scientific">Exidia glandulosa HHB12029</name>
    <dbReference type="NCBI Taxonomy" id="1314781"/>
    <lineage>
        <taxon>Eukaryota</taxon>
        <taxon>Fungi</taxon>
        <taxon>Dikarya</taxon>
        <taxon>Basidiomycota</taxon>
        <taxon>Agaricomycotina</taxon>
        <taxon>Agaricomycetes</taxon>
        <taxon>Auriculariales</taxon>
        <taxon>Exidiaceae</taxon>
        <taxon>Exidia</taxon>
    </lineage>
</organism>
<accession>A0A165DGH2</accession>
<gene>
    <name evidence="1" type="ORF">EXIGLDRAFT_776472</name>
</gene>
<dbReference type="InParanoid" id="A0A165DGH2"/>
<evidence type="ECO:0000313" key="2">
    <source>
        <dbReference type="Proteomes" id="UP000077266"/>
    </source>
</evidence>